<name>A0A5C5VC44_9BACT</name>
<dbReference type="InterPro" id="IPR023614">
    <property type="entry name" value="Porin_dom_sf"/>
</dbReference>
<organism evidence="2 3">
    <name type="scientific">Posidoniimonas corsicana</name>
    <dbReference type="NCBI Taxonomy" id="1938618"/>
    <lineage>
        <taxon>Bacteria</taxon>
        <taxon>Pseudomonadati</taxon>
        <taxon>Planctomycetota</taxon>
        <taxon>Planctomycetia</taxon>
        <taxon>Pirellulales</taxon>
        <taxon>Lacipirellulaceae</taxon>
        <taxon>Posidoniimonas</taxon>
    </lineage>
</organism>
<dbReference type="EMBL" id="SIHJ01000001">
    <property type="protein sequence ID" value="TWT36184.1"/>
    <property type="molecule type" value="Genomic_DNA"/>
</dbReference>
<dbReference type="Gene3D" id="2.40.160.10">
    <property type="entry name" value="Porin"/>
    <property type="match status" value="1"/>
</dbReference>
<keyword evidence="1" id="KW-0732">Signal</keyword>
<keyword evidence="3" id="KW-1185">Reference proteome</keyword>
<dbReference type="Proteomes" id="UP000316714">
    <property type="component" value="Unassembled WGS sequence"/>
</dbReference>
<reference evidence="2 3" key="1">
    <citation type="submission" date="2019-02" db="EMBL/GenBank/DDBJ databases">
        <title>Deep-cultivation of Planctomycetes and their phenomic and genomic characterization uncovers novel biology.</title>
        <authorList>
            <person name="Wiegand S."/>
            <person name="Jogler M."/>
            <person name="Boedeker C."/>
            <person name="Pinto D."/>
            <person name="Vollmers J."/>
            <person name="Rivas-Marin E."/>
            <person name="Kohn T."/>
            <person name="Peeters S.H."/>
            <person name="Heuer A."/>
            <person name="Rast P."/>
            <person name="Oberbeckmann S."/>
            <person name="Bunk B."/>
            <person name="Jeske O."/>
            <person name="Meyerdierks A."/>
            <person name="Storesund J.E."/>
            <person name="Kallscheuer N."/>
            <person name="Luecker S."/>
            <person name="Lage O.M."/>
            <person name="Pohl T."/>
            <person name="Merkel B.J."/>
            <person name="Hornburger P."/>
            <person name="Mueller R.-W."/>
            <person name="Bruemmer F."/>
            <person name="Labrenz M."/>
            <person name="Spormann A.M."/>
            <person name="Op Den Camp H."/>
            <person name="Overmann J."/>
            <person name="Amann R."/>
            <person name="Jetten M.S.M."/>
            <person name="Mascher T."/>
            <person name="Medema M.H."/>
            <person name="Devos D.P."/>
            <person name="Kaster A.-K."/>
            <person name="Ovreas L."/>
            <person name="Rohde M."/>
            <person name="Galperin M.Y."/>
            <person name="Jogler C."/>
        </authorList>
    </citation>
    <scope>NUCLEOTIDE SEQUENCE [LARGE SCALE GENOMIC DNA]</scope>
    <source>
        <strain evidence="2 3">KOR34</strain>
    </source>
</reference>
<comment type="caution">
    <text evidence="2">The sequence shown here is derived from an EMBL/GenBank/DDBJ whole genome shotgun (WGS) entry which is preliminary data.</text>
</comment>
<evidence type="ECO:0000313" key="2">
    <source>
        <dbReference type="EMBL" id="TWT36184.1"/>
    </source>
</evidence>
<feature type="chain" id="PRO_5023065881" evidence="1">
    <location>
        <begin position="20"/>
        <end position="479"/>
    </location>
</feature>
<feature type="signal peptide" evidence="1">
    <location>
        <begin position="1"/>
        <end position="19"/>
    </location>
</feature>
<dbReference type="AlphaFoldDB" id="A0A5C5VC44"/>
<dbReference type="Pfam" id="PF07396">
    <property type="entry name" value="Porin_O_P"/>
    <property type="match status" value="1"/>
</dbReference>
<gene>
    <name evidence="2" type="primary">oprP</name>
    <name evidence="2" type="ORF">KOR34_10850</name>
</gene>
<accession>A0A5C5VC44</accession>
<dbReference type="OrthoDB" id="9807854at2"/>
<sequence length="479" mass="52977" precursor="true">MRTILIAALVATTFSTSHAEDAAGLAPAATAEPSYDSLLASQVEALKTQNDLLREQIQLQSSDGYDANQVTFSDGISTEFVDDLNSLLEWRESVEKAEAKAAAKAALAPTIGFKGRFFFDAYNFSQNAESVAQVGNAENAVALRWAWIEMGGQVMENTSYRIWFDLAGQVSLLDVYLDFAELPYAQNVRVGHFFEPFGMEQLTPNKYLTFMERASAFNLGRNTGVMAHSDDDQANWTYGLGVFVSEQGSKPPRFQDDNDATAITGRLTWLPWYDEATDGRGVFHLGVGGSYRNLADDTAEFKHRPESYMAPVVIDTGVVAASDYQLLGLEAAYAYGSFAVQAEYQGASVNTLGPGSQYLDGAYIQTSYFLTGENRFYNRRSGSFSNKIVPLENFFRVRTGECSTCTGWGAWELAYRYAYNDLNDTTIQGGRMGVHQLGLNWYLSPYTRAMLDFIHSDADTTVANGGDLDIVQMRMQFNL</sequence>
<proteinExistence type="predicted"/>
<evidence type="ECO:0000313" key="3">
    <source>
        <dbReference type="Proteomes" id="UP000316714"/>
    </source>
</evidence>
<dbReference type="InterPro" id="IPR010870">
    <property type="entry name" value="Porin_O/P"/>
</dbReference>
<protein>
    <submittedName>
        <fullName evidence="2">Porin P</fullName>
    </submittedName>
</protein>
<evidence type="ECO:0000256" key="1">
    <source>
        <dbReference type="SAM" id="SignalP"/>
    </source>
</evidence>
<dbReference type="SUPFAM" id="SSF56935">
    <property type="entry name" value="Porins"/>
    <property type="match status" value="1"/>
</dbReference>
<dbReference type="RefSeq" id="WP_146562895.1">
    <property type="nucleotide sequence ID" value="NZ_SIHJ01000001.1"/>
</dbReference>